<dbReference type="Gene3D" id="6.20.120.50">
    <property type="match status" value="1"/>
</dbReference>
<accession>A0A6J4Q250</accession>
<sequence>MRVQLDRFEDDEMALLVLYPEGRRSFDVRRELLPQGTREGDVLEVSFAHDREETERLATENKSLLDDLLGRDG</sequence>
<organism evidence="1">
    <name type="scientific">uncultured Rubrobacteraceae bacterium</name>
    <dbReference type="NCBI Taxonomy" id="349277"/>
    <lineage>
        <taxon>Bacteria</taxon>
        <taxon>Bacillati</taxon>
        <taxon>Actinomycetota</taxon>
        <taxon>Rubrobacteria</taxon>
        <taxon>Rubrobacterales</taxon>
        <taxon>Rubrobacteraceae</taxon>
        <taxon>environmental samples</taxon>
    </lineage>
</organism>
<reference evidence="1" key="1">
    <citation type="submission" date="2020-02" db="EMBL/GenBank/DDBJ databases">
        <authorList>
            <person name="Meier V. D."/>
        </authorList>
    </citation>
    <scope>NUCLEOTIDE SEQUENCE</scope>
    <source>
        <strain evidence="1">AVDCRST_MAG37</strain>
    </source>
</reference>
<evidence type="ECO:0008006" key="2">
    <source>
        <dbReference type="Google" id="ProtNLM"/>
    </source>
</evidence>
<dbReference type="InterPro" id="IPR021377">
    <property type="entry name" value="DUF3006"/>
</dbReference>
<name>A0A6J4Q250_9ACTN</name>
<proteinExistence type="predicted"/>
<evidence type="ECO:0000313" key="1">
    <source>
        <dbReference type="EMBL" id="CAA9426117.1"/>
    </source>
</evidence>
<gene>
    <name evidence="1" type="ORF">AVDCRST_MAG37-256</name>
</gene>
<dbReference type="EMBL" id="CADCVD010000015">
    <property type="protein sequence ID" value="CAA9426117.1"/>
    <property type="molecule type" value="Genomic_DNA"/>
</dbReference>
<dbReference type="Pfam" id="PF11213">
    <property type="entry name" value="DUF3006"/>
    <property type="match status" value="1"/>
</dbReference>
<protein>
    <recommendedName>
        <fullName evidence="2">DUF3006 domain-containing protein</fullName>
    </recommendedName>
</protein>
<dbReference type="AlphaFoldDB" id="A0A6J4Q250"/>